<keyword evidence="10" id="KW-1185">Reference proteome</keyword>
<feature type="repeat" description="ANK" evidence="6">
    <location>
        <begin position="144"/>
        <end position="181"/>
    </location>
</feature>
<dbReference type="Proteomes" id="UP001165060">
    <property type="component" value="Unassembled WGS sequence"/>
</dbReference>
<reference evidence="9 10" key="1">
    <citation type="journal article" date="2023" name="Commun. Biol.">
        <title>Genome analysis of Parmales, the sister group of diatoms, reveals the evolutionary specialization of diatoms from phago-mixotrophs to photoautotrophs.</title>
        <authorList>
            <person name="Ban H."/>
            <person name="Sato S."/>
            <person name="Yoshikawa S."/>
            <person name="Yamada K."/>
            <person name="Nakamura Y."/>
            <person name="Ichinomiya M."/>
            <person name="Sato N."/>
            <person name="Blanc-Mathieu R."/>
            <person name="Endo H."/>
            <person name="Kuwata A."/>
            <person name="Ogata H."/>
        </authorList>
    </citation>
    <scope>NUCLEOTIDE SEQUENCE [LARGE SCALE GENOMIC DNA]</scope>
</reference>
<keyword evidence="4" id="KW-0862">Zinc</keyword>
<keyword evidence="3 7" id="KW-0863">Zinc-finger</keyword>
<evidence type="ECO:0000256" key="6">
    <source>
        <dbReference type="PROSITE-ProRule" id="PRU00023"/>
    </source>
</evidence>
<dbReference type="SUPFAM" id="SSF144232">
    <property type="entry name" value="HIT/MYND zinc finger-like"/>
    <property type="match status" value="1"/>
</dbReference>
<dbReference type="PRINTS" id="PR01415">
    <property type="entry name" value="ANKYRIN"/>
</dbReference>
<dbReference type="PANTHER" id="PTHR24123">
    <property type="entry name" value="ANKYRIN REPEAT-CONTAINING"/>
    <property type="match status" value="1"/>
</dbReference>
<evidence type="ECO:0000313" key="10">
    <source>
        <dbReference type="Proteomes" id="UP001165060"/>
    </source>
</evidence>
<dbReference type="Pfam" id="PF01753">
    <property type="entry name" value="zf-MYND"/>
    <property type="match status" value="1"/>
</dbReference>
<feature type="repeat" description="ANK" evidence="6">
    <location>
        <begin position="182"/>
        <end position="214"/>
    </location>
</feature>
<feature type="repeat" description="ANK" evidence="6">
    <location>
        <begin position="286"/>
        <end position="318"/>
    </location>
</feature>
<feature type="repeat" description="ANK" evidence="6">
    <location>
        <begin position="425"/>
        <end position="454"/>
    </location>
</feature>
<keyword evidence="2" id="KW-0677">Repeat</keyword>
<dbReference type="PROSITE" id="PS50088">
    <property type="entry name" value="ANK_REPEAT"/>
    <property type="match status" value="7"/>
</dbReference>
<accession>A0ABQ6MP07</accession>
<organism evidence="9 10">
    <name type="scientific">Tetraparma gracilis</name>
    <dbReference type="NCBI Taxonomy" id="2962635"/>
    <lineage>
        <taxon>Eukaryota</taxon>
        <taxon>Sar</taxon>
        <taxon>Stramenopiles</taxon>
        <taxon>Ochrophyta</taxon>
        <taxon>Bolidophyceae</taxon>
        <taxon>Parmales</taxon>
        <taxon>Triparmaceae</taxon>
        <taxon>Tetraparma</taxon>
    </lineage>
</organism>
<name>A0ABQ6MP07_9STRA</name>
<proteinExistence type="predicted"/>
<evidence type="ECO:0000259" key="8">
    <source>
        <dbReference type="PROSITE" id="PS50865"/>
    </source>
</evidence>
<dbReference type="SMART" id="SM00248">
    <property type="entry name" value="ANK"/>
    <property type="match status" value="9"/>
</dbReference>
<sequence length="548" mass="57350">MRHPPLTHPLLLATLRHPQAASRSAAAMAYDDRVFNKGMVQLIRSIESGQRPADAILAQDELLTLAMPNRACSVLMALCTRVGDWTGLLRRVLAAGADVNAGVTDPRDTRFNISPLSAAISSGRPDVVEILLRAGADLGVVDANGKTPLRIAVEYAAVDQKQIECIQLLVEAGADANAANDAGQTPLLGAVVGGMTDAATIMLQGGADANQQVVLPRDAGITTLINIAVARGFCEITKALVKAGARLDSINTYGSSPLSTAAADGYVDIVDYLVGAGADVDATDDEGRSALYCAVHGYSLPAVKSLLQGGADPNVVVVAKTSLTPLSMAARIGNLEMCEALLDAGADVDIAGAFSMAVASADVSLVRYFVEVAGANTETGSPFHAAVHPPREEGDDGASMEADYIHTLKYLLGLGVYDVNEPDTEGWSPLHYAMMDDRLVFVALLLEHGADANAGVLAEGVSVTPIMCAKSEGVEKFLRMRLKAGRCGYPLCGGGAEGGKLQSCSRCNRVFYCSKACQRAHWPDHKRVCGASYGLSEDGDIVKLPSSK</sequence>
<protein>
    <recommendedName>
        <fullName evidence="8">MYND-type domain-containing protein</fullName>
    </recommendedName>
</protein>
<dbReference type="SUPFAM" id="SSF48403">
    <property type="entry name" value="Ankyrin repeat"/>
    <property type="match status" value="1"/>
</dbReference>
<evidence type="ECO:0000256" key="2">
    <source>
        <dbReference type="ARBA" id="ARBA00022737"/>
    </source>
</evidence>
<evidence type="ECO:0000256" key="5">
    <source>
        <dbReference type="ARBA" id="ARBA00023043"/>
    </source>
</evidence>
<feature type="domain" description="MYND-type" evidence="8">
    <location>
        <begin position="492"/>
        <end position="529"/>
    </location>
</feature>
<dbReference type="PANTHER" id="PTHR24123:SF33">
    <property type="entry name" value="PROTEIN HOS4"/>
    <property type="match status" value="1"/>
</dbReference>
<evidence type="ECO:0000256" key="1">
    <source>
        <dbReference type="ARBA" id="ARBA00022723"/>
    </source>
</evidence>
<dbReference type="PROSITE" id="PS50297">
    <property type="entry name" value="ANK_REP_REGION"/>
    <property type="match status" value="7"/>
</dbReference>
<dbReference type="InterPro" id="IPR002893">
    <property type="entry name" value="Znf_MYND"/>
</dbReference>
<dbReference type="Gene3D" id="6.10.140.2220">
    <property type="match status" value="1"/>
</dbReference>
<feature type="repeat" description="ANK" evidence="6">
    <location>
        <begin position="111"/>
        <end position="143"/>
    </location>
</feature>
<dbReference type="EMBL" id="BRYB01000432">
    <property type="protein sequence ID" value="GMI29935.1"/>
    <property type="molecule type" value="Genomic_DNA"/>
</dbReference>
<dbReference type="InterPro" id="IPR051165">
    <property type="entry name" value="Multifunctional_ANK_Repeat"/>
</dbReference>
<comment type="caution">
    <text evidence="9">The sequence shown here is derived from an EMBL/GenBank/DDBJ whole genome shotgun (WGS) entry which is preliminary data.</text>
</comment>
<dbReference type="InterPro" id="IPR002110">
    <property type="entry name" value="Ankyrin_rpt"/>
</dbReference>
<feature type="repeat" description="ANK" evidence="6">
    <location>
        <begin position="253"/>
        <end position="285"/>
    </location>
</feature>
<evidence type="ECO:0000256" key="3">
    <source>
        <dbReference type="ARBA" id="ARBA00022771"/>
    </source>
</evidence>
<feature type="repeat" description="ANK" evidence="6">
    <location>
        <begin position="321"/>
        <end position="353"/>
    </location>
</feature>
<dbReference type="PROSITE" id="PS50865">
    <property type="entry name" value="ZF_MYND_2"/>
    <property type="match status" value="1"/>
</dbReference>
<evidence type="ECO:0000313" key="9">
    <source>
        <dbReference type="EMBL" id="GMI29935.1"/>
    </source>
</evidence>
<dbReference type="Pfam" id="PF12796">
    <property type="entry name" value="Ank_2"/>
    <property type="match status" value="3"/>
</dbReference>
<evidence type="ECO:0000256" key="7">
    <source>
        <dbReference type="PROSITE-ProRule" id="PRU00134"/>
    </source>
</evidence>
<dbReference type="InterPro" id="IPR036770">
    <property type="entry name" value="Ankyrin_rpt-contain_sf"/>
</dbReference>
<keyword evidence="5 6" id="KW-0040">ANK repeat</keyword>
<dbReference type="Pfam" id="PF00023">
    <property type="entry name" value="Ank"/>
    <property type="match status" value="1"/>
</dbReference>
<keyword evidence="1" id="KW-0479">Metal-binding</keyword>
<gene>
    <name evidence="9" type="ORF">TeGR_g6254</name>
</gene>
<evidence type="ECO:0000256" key="4">
    <source>
        <dbReference type="ARBA" id="ARBA00022833"/>
    </source>
</evidence>
<dbReference type="Gene3D" id="1.25.40.20">
    <property type="entry name" value="Ankyrin repeat-containing domain"/>
    <property type="match status" value="2"/>
</dbReference>